<name>A0AB39BGY2_9MICO</name>
<dbReference type="RefSeq" id="WP_368498107.1">
    <property type="nucleotide sequence ID" value="NZ_CP162511.1"/>
</dbReference>
<sequence length="121" mass="12926">MSTSLLVTAPSAPAGRISVRDRVIEKIVHRASADAVGVEPGEVKVEVSEWRGGYAVRVRTPLPIPDLDDTEAIAAGSSVIERVTAVQHRLQGHLAHVTGRDITRLAVVVTGAVVPPKRRVR</sequence>
<protein>
    <submittedName>
        <fullName evidence="1">NTP pyrophosphohydrolase</fullName>
    </submittedName>
</protein>
<proteinExistence type="predicted"/>
<dbReference type="AlphaFoldDB" id="A0AB39BGY2"/>
<organism evidence="1">
    <name type="scientific">Herbiconiux sp. A18JL235</name>
    <dbReference type="NCBI Taxonomy" id="3152363"/>
    <lineage>
        <taxon>Bacteria</taxon>
        <taxon>Bacillati</taxon>
        <taxon>Actinomycetota</taxon>
        <taxon>Actinomycetes</taxon>
        <taxon>Micrococcales</taxon>
        <taxon>Microbacteriaceae</taxon>
        <taxon>Herbiconiux</taxon>
    </lineage>
</organism>
<evidence type="ECO:0000313" key="1">
    <source>
        <dbReference type="EMBL" id="XDI05719.1"/>
    </source>
</evidence>
<gene>
    <name evidence="1" type="ORF">ABFY20_01105</name>
</gene>
<reference evidence="1" key="1">
    <citation type="submission" date="2024-05" db="EMBL/GenBank/DDBJ databases">
        <title>Herbiconiux sp. A18JL235.</title>
        <authorList>
            <person name="Zhang G."/>
        </authorList>
    </citation>
    <scope>NUCLEOTIDE SEQUENCE</scope>
    <source>
        <strain evidence="1">A18JL235</strain>
    </source>
</reference>
<accession>A0AB39BGY2</accession>
<dbReference type="EMBL" id="CP162511">
    <property type="protein sequence ID" value="XDI05719.1"/>
    <property type="molecule type" value="Genomic_DNA"/>
</dbReference>